<dbReference type="EMBL" id="POTW01000013">
    <property type="protein sequence ID" value="PZF84733.1"/>
    <property type="molecule type" value="Genomic_DNA"/>
</dbReference>
<evidence type="ECO:0000313" key="1">
    <source>
        <dbReference type="EMBL" id="PZF84733.1"/>
    </source>
</evidence>
<accession>A0A2W2CX07</accession>
<dbReference type="AlphaFoldDB" id="A0A2W2CX07"/>
<gene>
    <name evidence="1" type="ORF">C1I92_07650</name>
</gene>
<dbReference type="SUPFAM" id="SSF51556">
    <property type="entry name" value="Metallo-dependent hydrolases"/>
    <property type="match status" value="1"/>
</dbReference>
<sequence length="322" mass="35156">MTLHSDAIVIDGTCPAVWWREQYPAWIAGGATACVVTVAAWESCRDTVGLLGDTYRFLRERDDLVLATTADDIRAAKRDGKLAVVLHFQGTQPVEYDAGLVEVYWRLGVRVVQLTYNVRSPVGDGCEEPDDAGLSRFGRQVVGELNRLGMIVDVSHTGLRTSLDAVEASTAPVIASHSNCAAVHHSRRNLTDDLIRALAASGGVIGANGYGAFVVPSAKPTLDDYIDHIAYLADLVGAEHVGIGLDYTTPNPPLDVYEQLVRDGVWSRESYPPPPWHYPAELEDASGLPRLTERLLERGFGADDVRGILGENWLRVFGQVWH</sequence>
<dbReference type="PANTHER" id="PTHR10443:SF12">
    <property type="entry name" value="DIPEPTIDASE"/>
    <property type="match status" value="1"/>
</dbReference>
<dbReference type="GO" id="GO:0006508">
    <property type="term" value="P:proteolysis"/>
    <property type="evidence" value="ECO:0007669"/>
    <property type="project" value="InterPro"/>
</dbReference>
<dbReference type="CDD" id="cd01301">
    <property type="entry name" value="rDP_like"/>
    <property type="match status" value="1"/>
</dbReference>
<dbReference type="GO" id="GO:0070573">
    <property type="term" value="F:metallodipeptidase activity"/>
    <property type="evidence" value="ECO:0007669"/>
    <property type="project" value="InterPro"/>
</dbReference>
<comment type="caution">
    <text evidence="1">The sequence shown here is derived from an EMBL/GenBank/DDBJ whole genome shotgun (WGS) entry which is preliminary data.</text>
</comment>
<dbReference type="Gene3D" id="3.20.20.140">
    <property type="entry name" value="Metal-dependent hydrolases"/>
    <property type="match status" value="1"/>
</dbReference>
<dbReference type="PROSITE" id="PS51365">
    <property type="entry name" value="RENAL_DIPEPTIDASE_2"/>
    <property type="match status" value="1"/>
</dbReference>
<protein>
    <submittedName>
        <fullName evidence="1">Peptidase M19</fullName>
    </submittedName>
</protein>
<reference evidence="1 2" key="1">
    <citation type="submission" date="2018-01" db="EMBL/GenBank/DDBJ databases">
        <title>Draft genome sequence of Jiangella sp. GTF31.</title>
        <authorList>
            <person name="Sahin N."/>
            <person name="Ay H."/>
            <person name="Saygin H."/>
        </authorList>
    </citation>
    <scope>NUCLEOTIDE SEQUENCE [LARGE SCALE GENOMIC DNA]</scope>
    <source>
        <strain evidence="1 2">GTF31</strain>
    </source>
</reference>
<dbReference type="RefSeq" id="WP_111254073.1">
    <property type="nucleotide sequence ID" value="NZ_POTW01000013.1"/>
</dbReference>
<dbReference type="InterPro" id="IPR008257">
    <property type="entry name" value="Pept_M19"/>
</dbReference>
<dbReference type="PANTHER" id="PTHR10443">
    <property type="entry name" value="MICROSOMAL DIPEPTIDASE"/>
    <property type="match status" value="1"/>
</dbReference>
<dbReference type="Proteomes" id="UP000248764">
    <property type="component" value="Unassembled WGS sequence"/>
</dbReference>
<evidence type="ECO:0000313" key="2">
    <source>
        <dbReference type="Proteomes" id="UP000248764"/>
    </source>
</evidence>
<dbReference type="InterPro" id="IPR032466">
    <property type="entry name" value="Metal_Hydrolase"/>
</dbReference>
<organism evidence="1 2">
    <name type="scientific">Jiangella anatolica</name>
    <dbReference type="NCBI Taxonomy" id="2670374"/>
    <lineage>
        <taxon>Bacteria</taxon>
        <taxon>Bacillati</taxon>
        <taxon>Actinomycetota</taxon>
        <taxon>Actinomycetes</taxon>
        <taxon>Jiangellales</taxon>
        <taxon>Jiangellaceae</taxon>
        <taxon>Jiangella</taxon>
    </lineage>
</organism>
<keyword evidence="2" id="KW-1185">Reference proteome</keyword>
<dbReference type="Pfam" id="PF01244">
    <property type="entry name" value="Peptidase_M19"/>
    <property type="match status" value="1"/>
</dbReference>
<proteinExistence type="predicted"/>
<name>A0A2W2CX07_9ACTN</name>